<feature type="region of interest" description="Disordered" evidence="1">
    <location>
        <begin position="1"/>
        <end position="61"/>
    </location>
</feature>
<feature type="transmembrane region" description="Helical" evidence="2">
    <location>
        <begin position="164"/>
        <end position="183"/>
    </location>
</feature>
<proteinExistence type="predicted"/>
<feature type="transmembrane region" description="Helical" evidence="2">
    <location>
        <begin position="93"/>
        <end position="115"/>
    </location>
</feature>
<keyword evidence="2" id="KW-1133">Transmembrane helix</keyword>
<evidence type="ECO:0000313" key="3">
    <source>
        <dbReference type="EMBL" id="KAI1855766.1"/>
    </source>
</evidence>
<organism evidence="3 4">
    <name type="scientific">Neoarthrinium moseri</name>
    <dbReference type="NCBI Taxonomy" id="1658444"/>
    <lineage>
        <taxon>Eukaryota</taxon>
        <taxon>Fungi</taxon>
        <taxon>Dikarya</taxon>
        <taxon>Ascomycota</taxon>
        <taxon>Pezizomycotina</taxon>
        <taxon>Sordariomycetes</taxon>
        <taxon>Xylariomycetidae</taxon>
        <taxon>Amphisphaeriales</taxon>
        <taxon>Apiosporaceae</taxon>
        <taxon>Neoarthrinium</taxon>
    </lineage>
</organism>
<feature type="compositionally biased region" description="Polar residues" evidence="1">
    <location>
        <begin position="30"/>
        <end position="48"/>
    </location>
</feature>
<reference evidence="3" key="1">
    <citation type="submission" date="2021-03" db="EMBL/GenBank/DDBJ databases">
        <title>Revisited historic fungal species revealed as producer of novel bioactive compounds through whole genome sequencing and comparative genomics.</title>
        <authorList>
            <person name="Vignolle G.A."/>
            <person name="Hochenegger N."/>
            <person name="Mach R.L."/>
            <person name="Mach-Aigner A.R."/>
            <person name="Javad Rahimi M."/>
            <person name="Salim K.A."/>
            <person name="Chan C.M."/>
            <person name="Lim L.B.L."/>
            <person name="Cai F."/>
            <person name="Druzhinina I.S."/>
            <person name="U'Ren J.M."/>
            <person name="Derntl C."/>
        </authorList>
    </citation>
    <scope>NUCLEOTIDE SEQUENCE</scope>
    <source>
        <strain evidence="3">TUCIM 5799</strain>
    </source>
</reference>
<feature type="transmembrane region" description="Helical" evidence="2">
    <location>
        <begin position="121"/>
        <end position="143"/>
    </location>
</feature>
<keyword evidence="2" id="KW-0472">Membrane</keyword>
<gene>
    <name evidence="3" type="ORF">JX265_012211</name>
</gene>
<dbReference type="EMBL" id="JAFIMR010000050">
    <property type="protein sequence ID" value="KAI1855766.1"/>
    <property type="molecule type" value="Genomic_DNA"/>
</dbReference>
<name>A0A9Q0AJU1_9PEZI</name>
<sequence length="217" mass="24866">MWKFKLTPPGNTEPDRDIIPPDVEDPPPQRSQTRTPFHNMASQPSSFPETLPPRPQKSKDDRLCPGARFCWPFDWSSWSLNTNGDHALLMRRICMWVTLAVRTFTYIMSLILNLYGFHFGAFVIGIVFTVLGFFFIAWCLVGIAEAKGSRRVLGTSVNRWHFDVFLLGSAVIHIGLIFILFFARSATGFLTTWYGMWILIFAAKWITAWTPEEQSNV</sequence>
<accession>A0A9Q0AJU1</accession>
<feature type="transmembrane region" description="Helical" evidence="2">
    <location>
        <begin position="189"/>
        <end position="207"/>
    </location>
</feature>
<keyword evidence="2" id="KW-0812">Transmembrane</keyword>
<protein>
    <submittedName>
        <fullName evidence="3">Uncharacterized protein</fullName>
    </submittedName>
</protein>
<evidence type="ECO:0000256" key="1">
    <source>
        <dbReference type="SAM" id="MobiDB-lite"/>
    </source>
</evidence>
<keyword evidence="4" id="KW-1185">Reference proteome</keyword>
<evidence type="ECO:0000256" key="2">
    <source>
        <dbReference type="SAM" id="Phobius"/>
    </source>
</evidence>
<dbReference type="AlphaFoldDB" id="A0A9Q0AJU1"/>
<dbReference type="Proteomes" id="UP000829685">
    <property type="component" value="Unassembled WGS sequence"/>
</dbReference>
<comment type="caution">
    <text evidence="3">The sequence shown here is derived from an EMBL/GenBank/DDBJ whole genome shotgun (WGS) entry which is preliminary data.</text>
</comment>
<evidence type="ECO:0000313" key="4">
    <source>
        <dbReference type="Proteomes" id="UP000829685"/>
    </source>
</evidence>